<protein>
    <submittedName>
        <fullName evidence="1">Uncharacterized protein</fullName>
    </submittedName>
</protein>
<gene>
    <name evidence="1" type="ORF">NTEN_LOCUS12602</name>
</gene>
<dbReference type="AlphaFoldDB" id="A0A6H5GVT3"/>
<dbReference type="EMBL" id="CADCXU010018955">
    <property type="protein sequence ID" value="CAB0007300.1"/>
    <property type="molecule type" value="Genomic_DNA"/>
</dbReference>
<keyword evidence="2" id="KW-1185">Reference proteome</keyword>
<organism evidence="1 2">
    <name type="scientific">Nesidiocoris tenuis</name>
    <dbReference type="NCBI Taxonomy" id="355587"/>
    <lineage>
        <taxon>Eukaryota</taxon>
        <taxon>Metazoa</taxon>
        <taxon>Ecdysozoa</taxon>
        <taxon>Arthropoda</taxon>
        <taxon>Hexapoda</taxon>
        <taxon>Insecta</taxon>
        <taxon>Pterygota</taxon>
        <taxon>Neoptera</taxon>
        <taxon>Paraneoptera</taxon>
        <taxon>Hemiptera</taxon>
        <taxon>Heteroptera</taxon>
        <taxon>Panheteroptera</taxon>
        <taxon>Cimicomorpha</taxon>
        <taxon>Miridae</taxon>
        <taxon>Dicyphina</taxon>
        <taxon>Nesidiocoris</taxon>
    </lineage>
</organism>
<name>A0A6H5GVT3_9HEMI</name>
<accession>A0A6H5GVT3</accession>
<dbReference type="Proteomes" id="UP000479000">
    <property type="component" value="Unassembled WGS sequence"/>
</dbReference>
<evidence type="ECO:0000313" key="1">
    <source>
        <dbReference type="EMBL" id="CAB0007300.1"/>
    </source>
</evidence>
<sequence length="188" mass="22130">MAKKKIERDRCCFRVKVELGSWSFPTLLILNLDRFFRVATVRTWSLFLNTRTESKWKYWNRPKIENRNGASEKNFYLYTFTQNHFLNKCLMRLHEGTSHQVKDEPSDDSAFSNEASTWDPSKVSHFDNDTSYSCDKSGGRRGHEYTASQVESRIVIYTQNYELTLPSNFKCSSGNRYALEIRPGRRQL</sequence>
<evidence type="ECO:0000313" key="2">
    <source>
        <dbReference type="Proteomes" id="UP000479000"/>
    </source>
</evidence>
<reference evidence="1 2" key="1">
    <citation type="submission" date="2020-02" db="EMBL/GenBank/DDBJ databases">
        <authorList>
            <person name="Ferguson B K."/>
        </authorList>
    </citation>
    <scope>NUCLEOTIDE SEQUENCE [LARGE SCALE GENOMIC DNA]</scope>
</reference>
<proteinExistence type="predicted"/>